<comment type="caution">
    <text evidence="1">The sequence shown here is derived from an EMBL/GenBank/DDBJ whole genome shotgun (WGS) entry which is preliminary data.</text>
</comment>
<dbReference type="AlphaFoldDB" id="A0A0F9X374"/>
<reference evidence="1" key="1">
    <citation type="journal article" date="2015" name="Nature">
        <title>Complex archaea that bridge the gap between prokaryotes and eukaryotes.</title>
        <authorList>
            <person name="Spang A."/>
            <person name="Saw J.H."/>
            <person name="Jorgensen S.L."/>
            <person name="Zaremba-Niedzwiedzka K."/>
            <person name="Martijn J."/>
            <person name="Lind A.E."/>
            <person name="van Eijk R."/>
            <person name="Schleper C."/>
            <person name="Guy L."/>
            <person name="Ettema T.J."/>
        </authorList>
    </citation>
    <scope>NUCLEOTIDE SEQUENCE</scope>
</reference>
<proteinExistence type="predicted"/>
<protein>
    <submittedName>
        <fullName evidence="1">Uncharacterized protein</fullName>
    </submittedName>
</protein>
<accession>A0A0F9X374</accession>
<name>A0A0F9X374_9ZZZZ</name>
<gene>
    <name evidence="1" type="ORF">LCGC14_0273550</name>
</gene>
<dbReference type="EMBL" id="LAZR01000153">
    <property type="protein sequence ID" value="KKN85943.1"/>
    <property type="molecule type" value="Genomic_DNA"/>
</dbReference>
<evidence type="ECO:0000313" key="1">
    <source>
        <dbReference type="EMBL" id="KKN85943.1"/>
    </source>
</evidence>
<organism evidence="1">
    <name type="scientific">marine sediment metagenome</name>
    <dbReference type="NCBI Taxonomy" id="412755"/>
    <lineage>
        <taxon>unclassified sequences</taxon>
        <taxon>metagenomes</taxon>
        <taxon>ecological metagenomes</taxon>
    </lineage>
</organism>
<sequence length="139" mass="14728">MGCTSEGARRAANLIYRRGILAAAPDPVDLTNPLPIDPDPAVFNAGLQPNTGETVVISLAFLGAGDVADISIINWGNDKDGNQVALSVRDLTQVAAGVFTDPDGAFFGTELVEPCNAPLFEIRVRANTGTIDKIRVWTY</sequence>